<protein>
    <submittedName>
        <fullName evidence="2">Uncharacterized protein</fullName>
    </submittedName>
</protein>
<sequence length="644" mass="73280">MSSAADIITFVGVPLTVWGVLPISFNTAKMSRVRYQLLNSIPRQFVPSYKFFLDPANGKVIVVAHTLICTHPGPWIDQRSGPRYTKREMLSSVEIRIPSYLLSFLDFSPFLSNTFQVSLVADAFASVLFWFLSTFREKGAGGDQEAVIDLPVLRKSALDWRDLKMKTFELEAPRLLRRPWMEVALRCGFGLKSYTDPYYREGGSEVRLDVDLDMHVRDPTPMMMRWKDFIWFALSISVDPLDLRQMKPKFTLEDRHVRLALRRRGHKHTSEDPNQLAEIMQGTRTSDRMDIWIRIKKKLHYSIRQALAWNHTMCFSNSDPKSPRLSYQQLGQPGKSLLPHDVYSSADSASNLEPKDCSTSLAMAITWLFYRHGCSADEQTIPVTQQLLEIQEQSLCYLDTLDDAGVLQSRVLGLSYTSIDGSTSPAEFLLNLFKCVKATIEQSDFVKDWRNFRGTVRTRQQTNVNDQRLCLSEDGIESLVKMQGGLTDQVSLQAQVQPHPPLTSSTESTSFRLMMSMMTSYDAFAKLKNSFDPHLQQTDDEKPELQDEAEDTTLLAHILLAVSDWSELPKAHWPLDEKVNASICKILDSSSFGDDTKPEDVSAMLPVLEEGLKASEFGIYTSRKSLTVPELLNWDKAPEFVYLH</sequence>
<organism evidence="2 3">
    <name type="scientific">Phyllosticta capitalensis</name>
    <dbReference type="NCBI Taxonomy" id="121624"/>
    <lineage>
        <taxon>Eukaryota</taxon>
        <taxon>Fungi</taxon>
        <taxon>Dikarya</taxon>
        <taxon>Ascomycota</taxon>
        <taxon>Pezizomycotina</taxon>
        <taxon>Dothideomycetes</taxon>
        <taxon>Dothideomycetes incertae sedis</taxon>
        <taxon>Botryosphaeriales</taxon>
        <taxon>Phyllostictaceae</taxon>
        <taxon>Phyllosticta</taxon>
    </lineage>
</organism>
<evidence type="ECO:0000313" key="2">
    <source>
        <dbReference type="EMBL" id="KAK8243433.1"/>
    </source>
</evidence>
<comment type="caution">
    <text evidence="2">The sequence shown here is derived from an EMBL/GenBank/DDBJ whole genome shotgun (WGS) entry which is preliminary data.</text>
</comment>
<evidence type="ECO:0000256" key="1">
    <source>
        <dbReference type="SAM" id="Phobius"/>
    </source>
</evidence>
<keyword evidence="3" id="KW-1185">Reference proteome</keyword>
<evidence type="ECO:0000313" key="3">
    <source>
        <dbReference type="Proteomes" id="UP001492380"/>
    </source>
</evidence>
<accession>A0ABR1YYK3</accession>
<proteinExistence type="predicted"/>
<feature type="transmembrane region" description="Helical" evidence="1">
    <location>
        <begin position="7"/>
        <end position="25"/>
    </location>
</feature>
<dbReference type="Proteomes" id="UP001492380">
    <property type="component" value="Unassembled WGS sequence"/>
</dbReference>
<keyword evidence="1" id="KW-0472">Membrane</keyword>
<keyword evidence="1" id="KW-0812">Transmembrane</keyword>
<dbReference type="EMBL" id="JBBWRZ010000002">
    <property type="protein sequence ID" value="KAK8243433.1"/>
    <property type="molecule type" value="Genomic_DNA"/>
</dbReference>
<reference evidence="2 3" key="1">
    <citation type="submission" date="2024-04" db="EMBL/GenBank/DDBJ databases">
        <title>Phyllosticta paracitricarpa is synonymous to the EU quarantine fungus P. citricarpa based on phylogenomic analyses.</title>
        <authorList>
            <consortium name="Lawrence Berkeley National Laboratory"/>
            <person name="Van Ingen-Buijs V.A."/>
            <person name="Van Westerhoven A.C."/>
            <person name="Haridas S."/>
            <person name="Skiadas P."/>
            <person name="Martin F."/>
            <person name="Groenewald J.Z."/>
            <person name="Crous P.W."/>
            <person name="Seidl M.F."/>
        </authorList>
    </citation>
    <scope>NUCLEOTIDE SEQUENCE [LARGE SCALE GENOMIC DNA]</scope>
    <source>
        <strain evidence="2 3">CBS 123374</strain>
    </source>
</reference>
<name>A0ABR1YYK3_9PEZI</name>
<keyword evidence="1" id="KW-1133">Transmembrane helix</keyword>
<gene>
    <name evidence="2" type="ORF">HDK90DRAFT_462373</name>
</gene>